<protein>
    <submittedName>
        <fullName evidence="1">Uncharacterized protein</fullName>
    </submittedName>
</protein>
<name>A0A5B7K9E7_PORTR</name>
<accession>A0A5B7K9E7</accession>
<dbReference type="Proteomes" id="UP000324222">
    <property type="component" value="Unassembled WGS sequence"/>
</dbReference>
<sequence>MLFPPPTTSCTSLPHFHANVNNGLLREFAPRTDGFKWLVILRCVAFGRNM</sequence>
<evidence type="ECO:0000313" key="1">
    <source>
        <dbReference type="EMBL" id="MPD01689.1"/>
    </source>
</evidence>
<dbReference type="AlphaFoldDB" id="A0A5B7K9E7"/>
<evidence type="ECO:0000313" key="2">
    <source>
        <dbReference type="Proteomes" id="UP000324222"/>
    </source>
</evidence>
<comment type="caution">
    <text evidence="1">The sequence shown here is derived from an EMBL/GenBank/DDBJ whole genome shotgun (WGS) entry which is preliminary data.</text>
</comment>
<organism evidence="1 2">
    <name type="scientific">Portunus trituberculatus</name>
    <name type="common">Swimming crab</name>
    <name type="synonym">Neptunus trituberculatus</name>
    <dbReference type="NCBI Taxonomy" id="210409"/>
    <lineage>
        <taxon>Eukaryota</taxon>
        <taxon>Metazoa</taxon>
        <taxon>Ecdysozoa</taxon>
        <taxon>Arthropoda</taxon>
        <taxon>Crustacea</taxon>
        <taxon>Multicrustacea</taxon>
        <taxon>Malacostraca</taxon>
        <taxon>Eumalacostraca</taxon>
        <taxon>Eucarida</taxon>
        <taxon>Decapoda</taxon>
        <taxon>Pleocyemata</taxon>
        <taxon>Brachyura</taxon>
        <taxon>Eubrachyura</taxon>
        <taxon>Portunoidea</taxon>
        <taxon>Portunidae</taxon>
        <taxon>Portuninae</taxon>
        <taxon>Portunus</taxon>
    </lineage>
</organism>
<keyword evidence="2" id="KW-1185">Reference proteome</keyword>
<reference evidence="1 2" key="1">
    <citation type="submission" date="2019-05" db="EMBL/GenBank/DDBJ databases">
        <title>Another draft genome of Portunus trituberculatus and its Hox gene families provides insights of decapod evolution.</title>
        <authorList>
            <person name="Jeong J.-H."/>
            <person name="Song I."/>
            <person name="Kim S."/>
            <person name="Choi T."/>
            <person name="Kim D."/>
            <person name="Ryu S."/>
            <person name="Kim W."/>
        </authorList>
    </citation>
    <scope>NUCLEOTIDE SEQUENCE [LARGE SCALE GENOMIC DNA]</scope>
    <source>
        <tissue evidence="1">Muscle</tissue>
    </source>
</reference>
<proteinExistence type="predicted"/>
<dbReference type="EMBL" id="VSRR010128181">
    <property type="protein sequence ID" value="MPD01689.1"/>
    <property type="molecule type" value="Genomic_DNA"/>
</dbReference>
<gene>
    <name evidence="1" type="ORF">E2C01_097229</name>
</gene>